<evidence type="ECO:0000256" key="7">
    <source>
        <dbReference type="ARBA" id="ARBA00023136"/>
    </source>
</evidence>
<dbReference type="GO" id="GO:0044718">
    <property type="term" value="P:siderophore transmembrane transport"/>
    <property type="evidence" value="ECO:0007669"/>
    <property type="project" value="TreeGrafter"/>
</dbReference>
<evidence type="ECO:0000256" key="5">
    <source>
        <dbReference type="ARBA" id="ARBA00022729"/>
    </source>
</evidence>
<evidence type="ECO:0000313" key="15">
    <source>
        <dbReference type="Proteomes" id="UP000599688"/>
    </source>
</evidence>
<comment type="caution">
    <text evidence="14">The sequence shown here is derived from an EMBL/GenBank/DDBJ whole genome shotgun (WGS) entry which is preliminary data.</text>
</comment>
<keyword evidence="4 10" id="KW-0812">Transmembrane</keyword>
<dbReference type="AlphaFoldDB" id="A0A917E7W2"/>
<evidence type="ECO:0000256" key="3">
    <source>
        <dbReference type="ARBA" id="ARBA00022452"/>
    </source>
</evidence>
<dbReference type="PANTHER" id="PTHR30069">
    <property type="entry name" value="TONB-DEPENDENT OUTER MEMBRANE RECEPTOR"/>
    <property type="match status" value="1"/>
</dbReference>
<dbReference type="PANTHER" id="PTHR30069:SF29">
    <property type="entry name" value="HEMOGLOBIN AND HEMOGLOBIN-HAPTOGLOBIN-BINDING PROTEIN 1-RELATED"/>
    <property type="match status" value="1"/>
</dbReference>
<keyword evidence="3 10" id="KW-1134">Transmembrane beta strand</keyword>
<keyword evidence="5" id="KW-0732">Signal</keyword>
<evidence type="ECO:0000256" key="10">
    <source>
        <dbReference type="PROSITE-ProRule" id="PRU01360"/>
    </source>
</evidence>
<dbReference type="InterPro" id="IPR037066">
    <property type="entry name" value="Plug_dom_sf"/>
</dbReference>
<dbReference type="Pfam" id="PF07715">
    <property type="entry name" value="Plug"/>
    <property type="match status" value="1"/>
</dbReference>
<organism evidence="14 15">
    <name type="scientific">Psychroflexus salis</name>
    <dbReference type="NCBI Taxonomy" id="1526574"/>
    <lineage>
        <taxon>Bacteria</taxon>
        <taxon>Pseudomonadati</taxon>
        <taxon>Bacteroidota</taxon>
        <taxon>Flavobacteriia</taxon>
        <taxon>Flavobacteriales</taxon>
        <taxon>Flavobacteriaceae</taxon>
        <taxon>Psychroflexus</taxon>
    </lineage>
</organism>
<reference evidence="14 15" key="1">
    <citation type="journal article" date="2014" name="Int. J. Syst. Evol. Microbiol.">
        <title>Complete genome sequence of Corynebacterium casei LMG S-19264T (=DSM 44701T), isolated from a smear-ripened cheese.</title>
        <authorList>
            <consortium name="US DOE Joint Genome Institute (JGI-PGF)"/>
            <person name="Walter F."/>
            <person name="Albersmeier A."/>
            <person name="Kalinowski J."/>
            <person name="Ruckert C."/>
        </authorList>
    </citation>
    <scope>NUCLEOTIDE SEQUENCE [LARGE SCALE GENOMIC DNA]</scope>
    <source>
        <strain evidence="14 15">CGMCC 1.12925</strain>
    </source>
</reference>
<dbReference type="EMBL" id="BMGL01000004">
    <property type="protein sequence ID" value="GGE09483.1"/>
    <property type="molecule type" value="Genomic_DNA"/>
</dbReference>
<protein>
    <submittedName>
        <fullName evidence="14">TonB-dependent receptor</fullName>
    </submittedName>
</protein>
<dbReference type="Gene3D" id="2.60.40.1120">
    <property type="entry name" value="Carboxypeptidase-like, regulatory domain"/>
    <property type="match status" value="1"/>
</dbReference>
<name>A0A917E7W2_9FLAO</name>
<feature type="domain" description="TonB-dependent receptor plug" evidence="13">
    <location>
        <begin position="107"/>
        <end position="211"/>
    </location>
</feature>
<dbReference type="Gene3D" id="2.170.130.10">
    <property type="entry name" value="TonB-dependent receptor, plug domain"/>
    <property type="match status" value="1"/>
</dbReference>
<keyword evidence="9 10" id="KW-0998">Cell outer membrane</keyword>
<comment type="subcellular location">
    <subcellularLocation>
        <location evidence="1 10">Cell outer membrane</location>
        <topology evidence="1 10">Multi-pass membrane protein</topology>
    </subcellularLocation>
</comment>
<evidence type="ECO:0000259" key="13">
    <source>
        <dbReference type="Pfam" id="PF07715"/>
    </source>
</evidence>
<evidence type="ECO:0000313" key="14">
    <source>
        <dbReference type="EMBL" id="GGE09483.1"/>
    </source>
</evidence>
<evidence type="ECO:0000256" key="9">
    <source>
        <dbReference type="ARBA" id="ARBA00023237"/>
    </source>
</evidence>
<proteinExistence type="inferred from homology"/>
<dbReference type="PROSITE" id="PS52016">
    <property type="entry name" value="TONB_DEPENDENT_REC_3"/>
    <property type="match status" value="1"/>
</dbReference>
<dbReference type="InterPro" id="IPR010917">
    <property type="entry name" value="TonB_rcpt_CS"/>
</dbReference>
<dbReference type="PROSITE" id="PS01156">
    <property type="entry name" value="TONB_DEPENDENT_REC_2"/>
    <property type="match status" value="1"/>
</dbReference>
<dbReference type="SUPFAM" id="SSF49464">
    <property type="entry name" value="Carboxypeptidase regulatory domain-like"/>
    <property type="match status" value="1"/>
</dbReference>
<keyword evidence="7 10" id="KW-0472">Membrane</keyword>
<dbReference type="Pfam" id="PF13715">
    <property type="entry name" value="CarbopepD_reg_2"/>
    <property type="match status" value="1"/>
</dbReference>
<evidence type="ECO:0000259" key="12">
    <source>
        <dbReference type="Pfam" id="PF00593"/>
    </source>
</evidence>
<dbReference type="SUPFAM" id="SSF56935">
    <property type="entry name" value="Porins"/>
    <property type="match status" value="1"/>
</dbReference>
<evidence type="ECO:0000256" key="6">
    <source>
        <dbReference type="ARBA" id="ARBA00023077"/>
    </source>
</evidence>
<evidence type="ECO:0000256" key="1">
    <source>
        <dbReference type="ARBA" id="ARBA00004571"/>
    </source>
</evidence>
<sequence>MLLKLATYAQDAKIRAQVSTEDDFEVFFTVNLVGSSARADVSPNGFSFSAISPGNYTLEVQAIGYETFQKEIELKPKQTLQIEIVLRVQENALDEVIILDEQLGISSDTPYSFTSISINSIQQKSSPNGLMGSLREVPGVYGAEFGQGIVKPFIRGLGFSRVVTVFQGNKLENQQWGADHGLGVNDLGVDRVDVIKGPASILYGSGALGGVLLIKDSEDYLKSTDWTGSFGTSYNSVSNGYRTFASIGKKQANDFYFAADLAYENHADYKDGNDRIIGNSRFNTTSLRLHSGIDKKQFQNKLSFTFHDQNLGIISEDEMDDALSLATSRNDRSMQLPFQEVKDYLLSYKQSTQHENFETSLHLSHHINTRKEIEEAFNEVDLGFRQTHTFYNGRVSLTNTKIKHSLGLQGSFLNNENLDEAQEFLIPDARFFETGVYYLAEYKLKDYFIQGALRYDFREVTADASSQALINDGFILPGEPENRKLTSSFDGITGSLGVSKTLDKHKLKTNLSTGFRTPDLAELFSNGPHPGTTRFEIGNANFDREQSYQADVNYEYTNQKFSASLSVFGSLVDNYIFFSSSGQTEPETGMNIWNYQQVDARLYGAEFNLQYSLFANNQLNLSMSGAIVRGDNLDFKEPLTFIPPDNLNFKVNWLPFNTPTTFFAALRIIGEQNRPGFNEEVTDAYNLVSLGASYYFDIGKQELEIGVTANNLLNETYVDHMSVLRANQVTSPGRNILLNLRYRF</sequence>
<dbReference type="GO" id="GO:0015344">
    <property type="term" value="F:siderophore uptake transmembrane transporter activity"/>
    <property type="evidence" value="ECO:0007669"/>
    <property type="project" value="TreeGrafter"/>
</dbReference>
<dbReference type="GO" id="GO:0009279">
    <property type="term" value="C:cell outer membrane"/>
    <property type="evidence" value="ECO:0007669"/>
    <property type="project" value="UniProtKB-SubCell"/>
</dbReference>
<dbReference type="InterPro" id="IPR039426">
    <property type="entry name" value="TonB-dep_rcpt-like"/>
</dbReference>
<dbReference type="InterPro" id="IPR012910">
    <property type="entry name" value="Plug_dom"/>
</dbReference>
<dbReference type="InterPro" id="IPR000531">
    <property type="entry name" value="Beta-barrel_TonB"/>
</dbReference>
<evidence type="ECO:0000256" key="11">
    <source>
        <dbReference type="RuleBase" id="RU003357"/>
    </source>
</evidence>
<keyword evidence="6 11" id="KW-0798">TonB box</keyword>
<evidence type="ECO:0000256" key="2">
    <source>
        <dbReference type="ARBA" id="ARBA00022448"/>
    </source>
</evidence>
<keyword evidence="2 10" id="KW-0813">Transport</keyword>
<dbReference type="InterPro" id="IPR008969">
    <property type="entry name" value="CarboxyPept-like_regulatory"/>
</dbReference>
<evidence type="ECO:0000256" key="4">
    <source>
        <dbReference type="ARBA" id="ARBA00022692"/>
    </source>
</evidence>
<keyword evidence="8 14" id="KW-0675">Receptor</keyword>
<evidence type="ECO:0000256" key="8">
    <source>
        <dbReference type="ARBA" id="ARBA00023170"/>
    </source>
</evidence>
<comment type="similarity">
    <text evidence="10 11">Belongs to the TonB-dependent receptor family.</text>
</comment>
<dbReference type="Gene3D" id="2.40.170.20">
    <property type="entry name" value="TonB-dependent receptor, beta-barrel domain"/>
    <property type="match status" value="1"/>
</dbReference>
<dbReference type="InterPro" id="IPR036942">
    <property type="entry name" value="Beta-barrel_TonB_sf"/>
</dbReference>
<dbReference type="Proteomes" id="UP000599688">
    <property type="component" value="Unassembled WGS sequence"/>
</dbReference>
<accession>A0A917E7W2</accession>
<keyword evidence="15" id="KW-1185">Reference proteome</keyword>
<feature type="domain" description="TonB-dependent receptor-like beta-barrel" evidence="12">
    <location>
        <begin position="232"/>
        <end position="712"/>
    </location>
</feature>
<dbReference type="Pfam" id="PF00593">
    <property type="entry name" value="TonB_dep_Rec_b-barrel"/>
    <property type="match status" value="1"/>
</dbReference>
<gene>
    <name evidence="14" type="primary">phuR</name>
    <name evidence="14" type="ORF">GCM10010831_08780</name>
</gene>